<sequence length="78" mass="8637">MKRRGWYWWAALLLSSLTTGTAAVAISLHSQAESERKFCEIVISQDDAWSESTPTTATGRRVAEAVAKLRRDLGCPAR</sequence>
<dbReference type="AlphaFoldDB" id="A0A2T0JID8"/>
<dbReference type="EMBL" id="PVMZ01000042">
    <property type="protein sequence ID" value="PRX07348.1"/>
    <property type="molecule type" value="Genomic_DNA"/>
</dbReference>
<evidence type="ECO:0008006" key="4">
    <source>
        <dbReference type="Google" id="ProtNLM"/>
    </source>
</evidence>
<keyword evidence="1" id="KW-0732">Signal</keyword>
<feature type="chain" id="PRO_5015618178" description="Secreted protein" evidence="1">
    <location>
        <begin position="26"/>
        <end position="78"/>
    </location>
</feature>
<gene>
    <name evidence="2" type="ORF">CLV67_14223</name>
</gene>
<protein>
    <recommendedName>
        <fullName evidence="4">Secreted protein</fullName>
    </recommendedName>
</protein>
<organism evidence="2 3">
    <name type="scientific">Actinoplanes italicus</name>
    <dbReference type="NCBI Taxonomy" id="113567"/>
    <lineage>
        <taxon>Bacteria</taxon>
        <taxon>Bacillati</taxon>
        <taxon>Actinomycetota</taxon>
        <taxon>Actinomycetes</taxon>
        <taxon>Micromonosporales</taxon>
        <taxon>Micromonosporaceae</taxon>
        <taxon>Actinoplanes</taxon>
    </lineage>
</organism>
<reference evidence="2 3" key="1">
    <citation type="submission" date="2018-03" db="EMBL/GenBank/DDBJ databases">
        <title>Genomic Encyclopedia of Archaeal and Bacterial Type Strains, Phase II (KMG-II): from individual species to whole genera.</title>
        <authorList>
            <person name="Goeker M."/>
        </authorList>
    </citation>
    <scope>NUCLEOTIDE SEQUENCE [LARGE SCALE GENOMIC DNA]</scope>
    <source>
        <strain evidence="2 3">DSM 43146</strain>
    </source>
</reference>
<proteinExistence type="predicted"/>
<dbReference type="OrthoDB" id="9964709at2"/>
<accession>A0A2T0JID8</accession>
<evidence type="ECO:0000313" key="3">
    <source>
        <dbReference type="Proteomes" id="UP000239415"/>
    </source>
</evidence>
<evidence type="ECO:0000313" key="2">
    <source>
        <dbReference type="EMBL" id="PRX07348.1"/>
    </source>
</evidence>
<dbReference type="Proteomes" id="UP000239415">
    <property type="component" value="Unassembled WGS sequence"/>
</dbReference>
<evidence type="ECO:0000256" key="1">
    <source>
        <dbReference type="SAM" id="SignalP"/>
    </source>
</evidence>
<dbReference type="RefSeq" id="WP_106330914.1">
    <property type="nucleotide sequence ID" value="NZ_BOMO01000163.1"/>
</dbReference>
<name>A0A2T0JID8_9ACTN</name>
<keyword evidence="3" id="KW-1185">Reference proteome</keyword>
<comment type="caution">
    <text evidence="2">The sequence shown here is derived from an EMBL/GenBank/DDBJ whole genome shotgun (WGS) entry which is preliminary data.</text>
</comment>
<feature type="signal peptide" evidence="1">
    <location>
        <begin position="1"/>
        <end position="25"/>
    </location>
</feature>